<reference evidence="5" key="1">
    <citation type="journal article" date="2019" name="Int. J. Syst. Evol. Microbiol.">
        <title>The Global Catalogue of Microorganisms (GCM) 10K type strain sequencing project: providing services to taxonomists for standard genome sequencing and annotation.</title>
        <authorList>
            <consortium name="The Broad Institute Genomics Platform"/>
            <consortium name="The Broad Institute Genome Sequencing Center for Infectious Disease"/>
            <person name="Wu L."/>
            <person name="Ma J."/>
        </authorList>
    </citation>
    <scope>NUCLEOTIDE SEQUENCE [LARGE SCALE GENOMIC DNA]</scope>
    <source>
        <strain evidence="5">CECT 8010</strain>
    </source>
</reference>
<dbReference type="PANTHER" id="PTHR42901">
    <property type="entry name" value="ALCOHOL DEHYDROGENASE"/>
    <property type="match status" value="1"/>
</dbReference>
<dbReference type="PIRSF" id="PIRSF000126">
    <property type="entry name" value="11-beta-HSD1"/>
    <property type="match status" value="1"/>
</dbReference>
<keyword evidence="5" id="KW-1185">Reference proteome</keyword>
<dbReference type="InterPro" id="IPR036291">
    <property type="entry name" value="NAD(P)-bd_dom_sf"/>
</dbReference>
<dbReference type="EMBL" id="JBHSDC010000003">
    <property type="protein sequence ID" value="MFC4231403.1"/>
    <property type="molecule type" value="Genomic_DNA"/>
</dbReference>
<dbReference type="PRINTS" id="PR00081">
    <property type="entry name" value="GDHRDH"/>
</dbReference>
<protein>
    <submittedName>
        <fullName evidence="4">SDR family NAD(P)-dependent oxidoreductase</fullName>
        <ecNumber evidence="4">1.-.-.-</ecNumber>
    </submittedName>
</protein>
<gene>
    <name evidence="4" type="ORF">ACFOW1_05845</name>
</gene>
<evidence type="ECO:0000313" key="5">
    <source>
        <dbReference type="Proteomes" id="UP001595906"/>
    </source>
</evidence>
<sequence>MEPFVIITGASSGLGKELAIQLAAKQHNIILVARNEKSLLEVKMLIEEQYKVNVIVLPIDLSIAENALKLYDQVISLNVAISSLINNAGVGLYGEFKETSLEEELKMIELNISSLVALTKVFIQYFLKNGGGKIMNIASLLSFLPFPYFSVYSATKSFVLSFTETVAAELEGTNVAVLALCPGTIDTPFHSDKMWNTNAYQTNKPMPVEKVAIAGVKLLEKGKGKTIVGFNNWFISNLPRLTPDFIMIKIKKYLASQKK</sequence>
<organism evidence="4 5">
    <name type="scientific">Parasediminibacterium paludis</name>
    <dbReference type="NCBI Taxonomy" id="908966"/>
    <lineage>
        <taxon>Bacteria</taxon>
        <taxon>Pseudomonadati</taxon>
        <taxon>Bacteroidota</taxon>
        <taxon>Chitinophagia</taxon>
        <taxon>Chitinophagales</taxon>
        <taxon>Chitinophagaceae</taxon>
        <taxon>Parasediminibacterium</taxon>
    </lineage>
</organism>
<evidence type="ECO:0000256" key="2">
    <source>
        <dbReference type="ARBA" id="ARBA00023002"/>
    </source>
</evidence>
<dbReference type="InterPro" id="IPR020904">
    <property type="entry name" value="Sc_DH/Rdtase_CS"/>
</dbReference>
<evidence type="ECO:0000313" key="4">
    <source>
        <dbReference type="EMBL" id="MFC4231403.1"/>
    </source>
</evidence>
<keyword evidence="2 4" id="KW-0560">Oxidoreductase</keyword>
<dbReference type="PROSITE" id="PS00061">
    <property type="entry name" value="ADH_SHORT"/>
    <property type="match status" value="1"/>
</dbReference>
<dbReference type="SUPFAM" id="SSF51735">
    <property type="entry name" value="NAD(P)-binding Rossmann-fold domains"/>
    <property type="match status" value="1"/>
</dbReference>
<dbReference type="Pfam" id="PF00106">
    <property type="entry name" value="adh_short"/>
    <property type="match status" value="1"/>
</dbReference>
<name>A0ABV8PTG5_9BACT</name>
<dbReference type="GO" id="GO:0016491">
    <property type="term" value="F:oxidoreductase activity"/>
    <property type="evidence" value="ECO:0007669"/>
    <property type="project" value="UniProtKB-KW"/>
</dbReference>
<dbReference type="CDD" id="cd05233">
    <property type="entry name" value="SDR_c"/>
    <property type="match status" value="1"/>
</dbReference>
<dbReference type="Proteomes" id="UP001595906">
    <property type="component" value="Unassembled WGS sequence"/>
</dbReference>
<comment type="similarity">
    <text evidence="1 3">Belongs to the short-chain dehydrogenases/reductases (SDR) family.</text>
</comment>
<dbReference type="RefSeq" id="WP_379012846.1">
    <property type="nucleotide sequence ID" value="NZ_JBHSDC010000003.1"/>
</dbReference>
<proteinExistence type="inferred from homology"/>
<comment type="caution">
    <text evidence="4">The sequence shown here is derived from an EMBL/GenBank/DDBJ whole genome shotgun (WGS) entry which is preliminary data.</text>
</comment>
<evidence type="ECO:0000256" key="3">
    <source>
        <dbReference type="RuleBase" id="RU000363"/>
    </source>
</evidence>
<dbReference type="Gene3D" id="3.40.50.720">
    <property type="entry name" value="NAD(P)-binding Rossmann-like Domain"/>
    <property type="match status" value="1"/>
</dbReference>
<dbReference type="PANTHER" id="PTHR42901:SF1">
    <property type="entry name" value="ALCOHOL DEHYDROGENASE"/>
    <property type="match status" value="1"/>
</dbReference>
<dbReference type="EC" id="1.-.-.-" evidence="4"/>
<dbReference type="InterPro" id="IPR002347">
    <property type="entry name" value="SDR_fam"/>
</dbReference>
<accession>A0ABV8PTG5</accession>
<evidence type="ECO:0000256" key="1">
    <source>
        <dbReference type="ARBA" id="ARBA00006484"/>
    </source>
</evidence>
<dbReference type="PRINTS" id="PR00080">
    <property type="entry name" value="SDRFAMILY"/>
</dbReference>